<dbReference type="RefSeq" id="WP_117680164.1">
    <property type="nucleotide sequence ID" value="NZ_QSRJ01000012.1"/>
</dbReference>
<gene>
    <name evidence="1" type="ORF">DXC81_09435</name>
</gene>
<accession>A0A3E4QPI8</accession>
<protein>
    <submittedName>
        <fullName evidence="1">Uncharacterized protein</fullName>
    </submittedName>
</protein>
<sequence>MAEVDQLCCELELTPKVKMMEFIALPQVCAMGVVECLRQLGLGEQVGIGWPADLVARREHPAVPGGAKPREAMSADTSSFDFDLLMGKVGVHAHAGENGPAASVTMTVDMPVLAGAAARCGVALPAREELRRALAAAVEAKVGQWAQMLATRPSPGPMAPVLSDYFDMVPLLGHQVAALSPNGLPMAIGAFSGLDIWGRACVTAADGSEKELPCEAVIIRAV</sequence>
<dbReference type="Proteomes" id="UP000260943">
    <property type="component" value="Unassembled WGS sequence"/>
</dbReference>
<organism evidence="1 2">
    <name type="scientific">Collinsella tanakaei</name>
    <dbReference type="NCBI Taxonomy" id="626935"/>
    <lineage>
        <taxon>Bacteria</taxon>
        <taxon>Bacillati</taxon>
        <taxon>Actinomycetota</taxon>
        <taxon>Coriobacteriia</taxon>
        <taxon>Coriobacteriales</taxon>
        <taxon>Coriobacteriaceae</taxon>
        <taxon>Collinsella</taxon>
    </lineage>
</organism>
<dbReference type="AlphaFoldDB" id="A0A3E4QPI8"/>
<name>A0A3E4QPI8_9ACTN</name>
<dbReference type="EMBL" id="QSRJ01000012">
    <property type="protein sequence ID" value="RGL08144.1"/>
    <property type="molecule type" value="Genomic_DNA"/>
</dbReference>
<comment type="caution">
    <text evidence="1">The sequence shown here is derived from an EMBL/GenBank/DDBJ whole genome shotgun (WGS) entry which is preliminary data.</text>
</comment>
<reference evidence="1 2" key="1">
    <citation type="submission" date="2018-08" db="EMBL/GenBank/DDBJ databases">
        <title>A genome reference for cultivated species of the human gut microbiota.</title>
        <authorList>
            <person name="Zou Y."/>
            <person name="Xue W."/>
            <person name="Luo G."/>
        </authorList>
    </citation>
    <scope>NUCLEOTIDE SEQUENCE [LARGE SCALE GENOMIC DNA]</scope>
    <source>
        <strain evidence="1 2">TF08-14</strain>
    </source>
</reference>
<proteinExistence type="predicted"/>
<evidence type="ECO:0000313" key="2">
    <source>
        <dbReference type="Proteomes" id="UP000260943"/>
    </source>
</evidence>
<evidence type="ECO:0000313" key="1">
    <source>
        <dbReference type="EMBL" id="RGL08144.1"/>
    </source>
</evidence>